<dbReference type="STRING" id="71717.A0A4Y7SST3"/>
<keyword evidence="7" id="KW-1185">Reference proteome</keyword>
<evidence type="ECO:0000256" key="1">
    <source>
        <dbReference type="ARBA" id="ARBA00022741"/>
    </source>
</evidence>
<evidence type="ECO:0000313" key="6">
    <source>
        <dbReference type="EMBL" id="TEB24917.1"/>
    </source>
</evidence>
<feature type="domain" description="SNF2 N-terminal" evidence="4">
    <location>
        <begin position="10"/>
        <end position="149"/>
    </location>
</feature>
<evidence type="ECO:0000313" key="7">
    <source>
        <dbReference type="Proteomes" id="UP000298030"/>
    </source>
</evidence>
<proteinExistence type="predicted"/>
<feature type="domain" description="Helicase C-terminal" evidence="5">
    <location>
        <begin position="304"/>
        <end position="365"/>
    </location>
</feature>
<organism evidence="6 7">
    <name type="scientific">Coprinellus micaceus</name>
    <name type="common">Glistening ink-cap mushroom</name>
    <name type="synonym">Coprinus micaceus</name>
    <dbReference type="NCBI Taxonomy" id="71717"/>
    <lineage>
        <taxon>Eukaryota</taxon>
        <taxon>Fungi</taxon>
        <taxon>Dikarya</taxon>
        <taxon>Basidiomycota</taxon>
        <taxon>Agaricomycotina</taxon>
        <taxon>Agaricomycetes</taxon>
        <taxon>Agaricomycetidae</taxon>
        <taxon>Agaricales</taxon>
        <taxon>Agaricineae</taxon>
        <taxon>Psathyrellaceae</taxon>
        <taxon>Coprinellus</taxon>
    </lineage>
</organism>
<dbReference type="GO" id="GO:0016787">
    <property type="term" value="F:hydrolase activity"/>
    <property type="evidence" value="ECO:0007669"/>
    <property type="project" value="UniProtKB-KW"/>
</dbReference>
<dbReference type="GO" id="GO:0005634">
    <property type="term" value="C:nucleus"/>
    <property type="evidence" value="ECO:0007669"/>
    <property type="project" value="TreeGrafter"/>
</dbReference>
<dbReference type="InterPro" id="IPR000330">
    <property type="entry name" value="SNF2_N"/>
</dbReference>
<dbReference type="GO" id="GO:0008094">
    <property type="term" value="F:ATP-dependent activity, acting on DNA"/>
    <property type="evidence" value="ECO:0007669"/>
    <property type="project" value="TreeGrafter"/>
</dbReference>
<dbReference type="SUPFAM" id="SSF52540">
    <property type="entry name" value="P-loop containing nucleoside triphosphate hydrolases"/>
    <property type="match status" value="1"/>
</dbReference>
<dbReference type="OrthoDB" id="3270319at2759"/>
<feature type="non-terminal residue" evidence="6">
    <location>
        <position position="1"/>
    </location>
</feature>
<gene>
    <name evidence="6" type="ORF">FA13DRAFT_1638198</name>
</gene>
<sequence length="376" mass="41802">TLSTEFRLLYKVDKESQVTTKKFPWDVPTKLASYEASAGTTLFGTKFLVVIIDEAHFYRNPGNSHSAALALTQGAWSRFMLTATPLQTRTEDVGAMGRLCNIAHFFTQKYFDETSDDASEIRRAKNDDESLIPAIQVTASRRMQAQFSGRLICRRATSQDFDGNSLLDLPELTITHFPLQLQVWELEFVDSNLSDESLDRIAMASLMGVQTQSFYANERLTATLPRENPSAPVPRVTSMRKWLSMNRPTKLDAIARLAAYLLFSGCRTMPAVADGQLVIPDSQSSCNSLSTSVSLNSYHTSTEIPLQVLRVHGVEAVFINGTQAFKTRNSIIKKFKENPTTRCFVFSKVGAVGLNLTEANYMIFLVSAILSLVPIA</sequence>
<protein>
    <submittedName>
        <fullName evidence="6">Uncharacterized protein</fullName>
    </submittedName>
</protein>
<reference evidence="6 7" key="1">
    <citation type="journal article" date="2019" name="Nat. Ecol. Evol.">
        <title>Megaphylogeny resolves global patterns of mushroom evolution.</title>
        <authorList>
            <person name="Varga T."/>
            <person name="Krizsan K."/>
            <person name="Foldi C."/>
            <person name="Dima B."/>
            <person name="Sanchez-Garcia M."/>
            <person name="Sanchez-Ramirez S."/>
            <person name="Szollosi G.J."/>
            <person name="Szarkandi J.G."/>
            <person name="Papp V."/>
            <person name="Albert L."/>
            <person name="Andreopoulos W."/>
            <person name="Angelini C."/>
            <person name="Antonin V."/>
            <person name="Barry K.W."/>
            <person name="Bougher N.L."/>
            <person name="Buchanan P."/>
            <person name="Buyck B."/>
            <person name="Bense V."/>
            <person name="Catcheside P."/>
            <person name="Chovatia M."/>
            <person name="Cooper J."/>
            <person name="Damon W."/>
            <person name="Desjardin D."/>
            <person name="Finy P."/>
            <person name="Geml J."/>
            <person name="Haridas S."/>
            <person name="Hughes K."/>
            <person name="Justo A."/>
            <person name="Karasinski D."/>
            <person name="Kautmanova I."/>
            <person name="Kiss B."/>
            <person name="Kocsube S."/>
            <person name="Kotiranta H."/>
            <person name="LaButti K.M."/>
            <person name="Lechner B.E."/>
            <person name="Liimatainen K."/>
            <person name="Lipzen A."/>
            <person name="Lukacs Z."/>
            <person name="Mihaltcheva S."/>
            <person name="Morgado L.N."/>
            <person name="Niskanen T."/>
            <person name="Noordeloos M.E."/>
            <person name="Ohm R.A."/>
            <person name="Ortiz-Santana B."/>
            <person name="Ovrebo C."/>
            <person name="Racz N."/>
            <person name="Riley R."/>
            <person name="Savchenko A."/>
            <person name="Shiryaev A."/>
            <person name="Soop K."/>
            <person name="Spirin V."/>
            <person name="Szebenyi C."/>
            <person name="Tomsovsky M."/>
            <person name="Tulloss R.E."/>
            <person name="Uehling J."/>
            <person name="Grigoriev I.V."/>
            <person name="Vagvolgyi C."/>
            <person name="Papp T."/>
            <person name="Martin F.M."/>
            <person name="Miettinen O."/>
            <person name="Hibbett D.S."/>
            <person name="Nagy L.G."/>
        </authorList>
    </citation>
    <scope>NUCLEOTIDE SEQUENCE [LARGE SCALE GENOMIC DNA]</scope>
    <source>
        <strain evidence="6 7">FP101781</strain>
    </source>
</reference>
<dbReference type="InterPro" id="IPR038718">
    <property type="entry name" value="SNF2-like_sf"/>
</dbReference>
<dbReference type="GO" id="GO:0005524">
    <property type="term" value="F:ATP binding"/>
    <property type="evidence" value="ECO:0007669"/>
    <property type="project" value="UniProtKB-KW"/>
</dbReference>
<dbReference type="Gene3D" id="3.40.50.300">
    <property type="entry name" value="P-loop containing nucleotide triphosphate hydrolases"/>
    <property type="match status" value="1"/>
</dbReference>
<dbReference type="Proteomes" id="UP000298030">
    <property type="component" value="Unassembled WGS sequence"/>
</dbReference>
<dbReference type="InterPro" id="IPR050628">
    <property type="entry name" value="SNF2_RAD54_helicase_TF"/>
</dbReference>
<keyword evidence="3" id="KW-0067">ATP-binding</keyword>
<evidence type="ECO:0000256" key="2">
    <source>
        <dbReference type="ARBA" id="ARBA00022801"/>
    </source>
</evidence>
<accession>A0A4Y7SST3</accession>
<name>A0A4Y7SST3_COPMI</name>
<dbReference type="Pfam" id="PF00176">
    <property type="entry name" value="SNF2-rel_dom"/>
    <property type="match status" value="1"/>
</dbReference>
<evidence type="ECO:0000259" key="4">
    <source>
        <dbReference type="Pfam" id="PF00176"/>
    </source>
</evidence>
<dbReference type="InterPro" id="IPR001650">
    <property type="entry name" value="Helicase_C-like"/>
</dbReference>
<evidence type="ECO:0000259" key="5">
    <source>
        <dbReference type="Pfam" id="PF00271"/>
    </source>
</evidence>
<dbReference type="EMBL" id="QPFP01000062">
    <property type="protein sequence ID" value="TEB24917.1"/>
    <property type="molecule type" value="Genomic_DNA"/>
</dbReference>
<evidence type="ECO:0000256" key="3">
    <source>
        <dbReference type="ARBA" id="ARBA00022840"/>
    </source>
</evidence>
<comment type="caution">
    <text evidence="6">The sequence shown here is derived from an EMBL/GenBank/DDBJ whole genome shotgun (WGS) entry which is preliminary data.</text>
</comment>
<dbReference type="Gene3D" id="3.40.50.10810">
    <property type="entry name" value="Tandem AAA-ATPase domain"/>
    <property type="match status" value="1"/>
</dbReference>
<keyword evidence="1" id="KW-0547">Nucleotide-binding</keyword>
<dbReference type="GO" id="GO:0006281">
    <property type="term" value="P:DNA repair"/>
    <property type="evidence" value="ECO:0007669"/>
    <property type="project" value="TreeGrafter"/>
</dbReference>
<keyword evidence="2" id="KW-0378">Hydrolase</keyword>
<dbReference type="Pfam" id="PF00271">
    <property type="entry name" value="Helicase_C"/>
    <property type="match status" value="1"/>
</dbReference>
<dbReference type="PANTHER" id="PTHR45626">
    <property type="entry name" value="TRANSCRIPTION TERMINATION FACTOR 2-RELATED"/>
    <property type="match status" value="1"/>
</dbReference>
<dbReference type="AlphaFoldDB" id="A0A4Y7SST3"/>
<dbReference type="InterPro" id="IPR027417">
    <property type="entry name" value="P-loop_NTPase"/>
</dbReference>